<dbReference type="CDD" id="cd03257">
    <property type="entry name" value="ABC_NikE_OppD_transporters"/>
    <property type="match status" value="1"/>
</dbReference>
<keyword evidence="2" id="KW-0813">Transport</keyword>
<dbReference type="GO" id="GO:0005524">
    <property type="term" value="F:ATP binding"/>
    <property type="evidence" value="ECO:0007669"/>
    <property type="project" value="UniProtKB-KW"/>
</dbReference>
<evidence type="ECO:0000259" key="5">
    <source>
        <dbReference type="PROSITE" id="PS50893"/>
    </source>
</evidence>
<dbReference type="SUPFAM" id="SSF52540">
    <property type="entry name" value="P-loop containing nucleoside triphosphate hydrolases"/>
    <property type="match status" value="1"/>
</dbReference>
<reference evidence="6 7" key="1">
    <citation type="submission" date="2022-08" db="EMBL/GenBank/DDBJ databases">
        <title>Taxonomy of Curtobacterium flaccumfaciens.</title>
        <authorList>
            <person name="Osdaghi E."/>
            <person name="Taghavi S.M."/>
            <person name="Hamidizade M."/>
            <person name="Abachi H."/>
            <person name="Fazliarab A."/>
            <person name="Baeyen S."/>
            <person name="Portier P."/>
            <person name="Van Vaerenbergh J."/>
            <person name="Jacques M.-A."/>
        </authorList>
    </citation>
    <scope>NUCLEOTIDE SEQUENCE [LARGE SCALE GENOMIC DNA]</scope>
    <source>
        <strain evidence="6 7">LMG8786T</strain>
    </source>
</reference>
<dbReference type="InterPro" id="IPR027417">
    <property type="entry name" value="P-loop_NTPase"/>
</dbReference>
<evidence type="ECO:0000313" key="7">
    <source>
        <dbReference type="Proteomes" id="UP001652264"/>
    </source>
</evidence>
<protein>
    <submittedName>
        <fullName evidence="6">Dipeptide/oligopeptide/nickel ABC transporter ATP-binding protein</fullName>
    </submittedName>
</protein>
<comment type="caution">
    <text evidence="6">The sequence shown here is derived from an EMBL/GenBank/DDBJ whole genome shotgun (WGS) entry which is preliminary data.</text>
</comment>
<name>A0ABT2HE99_9MICO</name>
<dbReference type="Pfam" id="PF00005">
    <property type="entry name" value="ABC_tran"/>
    <property type="match status" value="1"/>
</dbReference>
<dbReference type="PROSITE" id="PS50893">
    <property type="entry name" value="ABC_TRANSPORTER_2"/>
    <property type="match status" value="1"/>
</dbReference>
<dbReference type="PANTHER" id="PTHR43776">
    <property type="entry name" value="TRANSPORT ATP-BINDING PROTEIN"/>
    <property type="match status" value="1"/>
</dbReference>
<evidence type="ECO:0000256" key="2">
    <source>
        <dbReference type="ARBA" id="ARBA00022448"/>
    </source>
</evidence>
<dbReference type="InterPro" id="IPR003439">
    <property type="entry name" value="ABC_transporter-like_ATP-bd"/>
</dbReference>
<dbReference type="PANTHER" id="PTHR43776:SF7">
    <property type="entry name" value="D,D-DIPEPTIDE TRANSPORT ATP-BINDING PROTEIN DDPF-RELATED"/>
    <property type="match status" value="1"/>
</dbReference>
<dbReference type="Gene3D" id="3.40.50.300">
    <property type="entry name" value="P-loop containing nucleotide triphosphate hydrolases"/>
    <property type="match status" value="1"/>
</dbReference>
<proteinExistence type="inferred from homology"/>
<dbReference type="GeneID" id="95324407"/>
<dbReference type="EMBL" id="JANVAD010000001">
    <property type="protein sequence ID" value="MCS6521497.1"/>
    <property type="molecule type" value="Genomic_DNA"/>
</dbReference>
<feature type="domain" description="ABC transporter" evidence="5">
    <location>
        <begin position="22"/>
        <end position="265"/>
    </location>
</feature>
<accession>A0ABT2HE99</accession>
<dbReference type="SMART" id="SM00382">
    <property type="entry name" value="AAA"/>
    <property type="match status" value="1"/>
</dbReference>
<dbReference type="PROSITE" id="PS00211">
    <property type="entry name" value="ABC_TRANSPORTER_1"/>
    <property type="match status" value="1"/>
</dbReference>
<dbReference type="InterPro" id="IPR003593">
    <property type="entry name" value="AAA+_ATPase"/>
</dbReference>
<sequence length="271" mass="28950">MTTPSAAPQPDALPVLAGTGLHRTYRLPRRGPFEPGPVRTAVDGIDLTVAPGARLGIVGESGSGKSTLVRLLAGLEAPSAGTVTASGRPVVASASAAAMRWFRRETGVVFQDPYASLDPRMRVGTIIAEPLRALRIPGDHRELVRRVLERVDLPVDAVDRYPHEFSGGQRQRIAIARAVVHEPRILFGDEPMSALDVVVRARVIDLFRSLADDLGLTLVLVSHDIGVVQRLCDTVAVLSEGRIVEHGPVALLDDPQHDVTRALVAAAPTLP</sequence>
<keyword evidence="7" id="KW-1185">Reference proteome</keyword>
<comment type="similarity">
    <text evidence="1">Belongs to the ABC transporter superfamily.</text>
</comment>
<keyword evidence="3" id="KW-0547">Nucleotide-binding</keyword>
<evidence type="ECO:0000256" key="4">
    <source>
        <dbReference type="ARBA" id="ARBA00022840"/>
    </source>
</evidence>
<keyword evidence="4 6" id="KW-0067">ATP-binding</keyword>
<dbReference type="RefSeq" id="WP_229666816.1">
    <property type="nucleotide sequence ID" value="NZ_BMNV01000004.1"/>
</dbReference>
<dbReference type="InterPro" id="IPR050319">
    <property type="entry name" value="ABC_transp_ATP-bind"/>
</dbReference>
<organism evidence="6 7">
    <name type="scientific">Curtobacterium citreum</name>
    <dbReference type="NCBI Taxonomy" id="2036"/>
    <lineage>
        <taxon>Bacteria</taxon>
        <taxon>Bacillati</taxon>
        <taxon>Actinomycetota</taxon>
        <taxon>Actinomycetes</taxon>
        <taxon>Micrococcales</taxon>
        <taxon>Microbacteriaceae</taxon>
        <taxon>Curtobacterium</taxon>
    </lineage>
</organism>
<dbReference type="InterPro" id="IPR017871">
    <property type="entry name" value="ABC_transporter-like_CS"/>
</dbReference>
<evidence type="ECO:0000313" key="6">
    <source>
        <dbReference type="EMBL" id="MCS6521497.1"/>
    </source>
</evidence>
<evidence type="ECO:0000256" key="3">
    <source>
        <dbReference type="ARBA" id="ARBA00022741"/>
    </source>
</evidence>
<evidence type="ECO:0000256" key="1">
    <source>
        <dbReference type="ARBA" id="ARBA00005417"/>
    </source>
</evidence>
<gene>
    <name evidence="6" type="ORF">NYQ28_02820</name>
</gene>
<dbReference type="Proteomes" id="UP001652264">
    <property type="component" value="Unassembled WGS sequence"/>
</dbReference>